<evidence type="ECO:0000256" key="9">
    <source>
        <dbReference type="ARBA" id="ARBA00022803"/>
    </source>
</evidence>
<dbReference type="InterPro" id="IPR052943">
    <property type="entry name" value="TMTC_O-mannosyl-trnsfr"/>
</dbReference>
<evidence type="ECO:0000256" key="8">
    <source>
        <dbReference type="ARBA" id="ARBA00022737"/>
    </source>
</evidence>
<dbReference type="PANTHER" id="PTHR44809">
    <property type="match status" value="1"/>
</dbReference>
<dbReference type="AlphaFoldDB" id="A0A7M5V3F2"/>
<keyword evidence="11 14" id="KW-1133">Transmembrane helix</keyword>
<feature type="transmembrane region" description="Helical" evidence="14">
    <location>
        <begin position="351"/>
        <end position="372"/>
    </location>
</feature>
<dbReference type="GO" id="GO:0004169">
    <property type="term" value="F:dolichyl-phosphate-mannose-protein mannosyltransferase activity"/>
    <property type="evidence" value="ECO:0007669"/>
    <property type="project" value="UniProtKB-EC"/>
</dbReference>
<reference evidence="16" key="1">
    <citation type="submission" date="2021-01" db="UniProtKB">
        <authorList>
            <consortium name="EnsemblMetazoa"/>
        </authorList>
    </citation>
    <scope>IDENTIFICATION</scope>
</reference>
<dbReference type="PROSITE" id="PS50293">
    <property type="entry name" value="TPR_REGION"/>
    <property type="match status" value="1"/>
</dbReference>
<evidence type="ECO:0000256" key="11">
    <source>
        <dbReference type="ARBA" id="ARBA00022989"/>
    </source>
</evidence>
<organism evidence="16 17">
    <name type="scientific">Clytia hemisphaerica</name>
    <dbReference type="NCBI Taxonomy" id="252671"/>
    <lineage>
        <taxon>Eukaryota</taxon>
        <taxon>Metazoa</taxon>
        <taxon>Cnidaria</taxon>
        <taxon>Hydrozoa</taxon>
        <taxon>Hydroidolina</taxon>
        <taxon>Leptothecata</taxon>
        <taxon>Obeliida</taxon>
        <taxon>Clytiidae</taxon>
        <taxon>Clytia</taxon>
    </lineage>
</organism>
<evidence type="ECO:0000256" key="2">
    <source>
        <dbReference type="ARBA" id="ARBA00004240"/>
    </source>
</evidence>
<feature type="transmembrane region" description="Helical" evidence="14">
    <location>
        <begin position="277"/>
        <end position="299"/>
    </location>
</feature>
<dbReference type="Gene3D" id="1.25.40.10">
    <property type="entry name" value="Tetratricopeptide repeat domain"/>
    <property type="match status" value="1"/>
</dbReference>
<accession>A0A7M5V3F2</accession>
<evidence type="ECO:0000256" key="6">
    <source>
        <dbReference type="ARBA" id="ARBA00022679"/>
    </source>
</evidence>
<dbReference type="PROSITE" id="PS50005">
    <property type="entry name" value="TPR"/>
    <property type="match status" value="3"/>
</dbReference>
<dbReference type="EnsemblMetazoa" id="CLYHEMT002892.3">
    <property type="protein sequence ID" value="CLYHEMP002892.3"/>
    <property type="gene ID" value="CLYHEMG002892"/>
</dbReference>
<dbReference type="InterPro" id="IPR019734">
    <property type="entry name" value="TPR_rpt"/>
</dbReference>
<evidence type="ECO:0000256" key="5">
    <source>
        <dbReference type="ARBA" id="ARBA00012839"/>
    </source>
</evidence>
<evidence type="ECO:0000256" key="14">
    <source>
        <dbReference type="SAM" id="Phobius"/>
    </source>
</evidence>
<comment type="subcellular location">
    <subcellularLocation>
        <location evidence="2">Endoplasmic reticulum</location>
    </subcellularLocation>
    <subcellularLocation>
        <location evidence="1">Membrane</location>
        <topology evidence="1">Multi-pass membrane protein</topology>
    </subcellularLocation>
</comment>
<keyword evidence="17" id="KW-1185">Reference proteome</keyword>
<proteinExistence type="inferred from homology"/>
<dbReference type="UniPathway" id="UPA00378"/>
<sequence>MTNNLITLLITLVCFICFYNSLENGFVHDDIFAIVNNKDILPNTSVWNIFYNDFWGRTLIDSKSHKSFRPLCTLTFRFDYMVFGLNPFGYHLVNVLLHILVCNVLFQVLRDIVLFDTKLSLMATILFATHPVHVEAVTGVVGRADVLSCLFVLLAFKAYHKYLATTQKDVFFTSDLLIAVAYGTSTFFIKEHSVMIFFVLIGYDALHNKQCVASMFTGGIHSSTKHMQTRFFKRIGLLLVWFLALFRYRMHLMNYTLPKFKLEDNPASFSPHLQTRILTYLYLLIFNLKLLLSPNVLCYDWQIGSIPLVDTLSDIRNLETLFGLSFLVITGVNLLTWVFKRQSKEDSYDNHALAIGLFFLVIPFLPASNFFIRVGFVVAERILYIPRLYPPHSSSHNNLGTLLQNDQPGVAEYHFNEAIKHTPGHYRAMFNIAHIYRSRGEYEKACDILKTCLSLKPTYFDAKLLLADSLNELGRAAESIKLYQMLHKEHQDNYQVNHNFAAILQKQGYQKEAINIYSNLLTKDPKNENILNKLATVYKKAGNNEMAVTLYQRAILAHPKSSKAYQNLALLYYERREFQKSRDLYEKLMQISPNAEHKRNYAIVLFALREHREAIRLVDGNIQEQPSDMQSHHLLINFLVDTQEYQKGKVAIERALKISPGDQRVLLFKANILRNTKSYAEAIKIYRHLIHKNGRNMDALINLGTIYHIQTTS</sequence>
<dbReference type="SMART" id="SM00028">
    <property type="entry name" value="TPR"/>
    <property type="match status" value="7"/>
</dbReference>
<evidence type="ECO:0000259" key="15">
    <source>
        <dbReference type="Pfam" id="PF08409"/>
    </source>
</evidence>
<dbReference type="Pfam" id="PF08409">
    <property type="entry name" value="TMTC_DUF1736"/>
    <property type="match status" value="1"/>
</dbReference>
<evidence type="ECO:0000256" key="1">
    <source>
        <dbReference type="ARBA" id="ARBA00004141"/>
    </source>
</evidence>
<keyword evidence="7 14" id="KW-0812">Transmembrane</keyword>
<keyword evidence="10" id="KW-0256">Endoplasmic reticulum</keyword>
<evidence type="ECO:0000256" key="12">
    <source>
        <dbReference type="ARBA" id="ARBA00023136"/>
    </source>
</evidence>
<feature type="transmembrane region" description="Helical" evidence="14">
    <location>
        <begin position="5"/>
        <end position="22"/>
    </location>
</feature>
<dbReference type="OrthoDB" id="19588at2759"/>
<name>A0A7M5V3F2_9CNID</name>
<feature type="transmembrane region" description="Helical" evidence="14">
    <location>
        <begin position="235"/>
        <end position="257"/>
    </location>
</feature>
<feature type="repeat" description="TPR" evidence="13">
    <location>
        <begin position="426"/>
        <end position="459"/>
    </location>
</feature>
<dbReference type="PANTHER" id="PTHR44809:SF1">
    <property type="entry name" value="PROTEIN O-MANNOSYL-TRANSFERASE TMTC1"/>
    <property type="match status" value="1"/>
</dbReference>
<dbReference type="Proteomes" id="UP000594262">
    <property type="component" value="Unplaced"/>
</dbReference>
<dbReference type="GO" id="GO:0016020">
    <property type="term" value="C:membrane"/>
    <property type="evidence" value="ECO:0007669"/>
    <property type="project" value="UniProtKB-SubCell"/>
</dbReference>
<feature type="domain" description="DUF1736" evidence="15">
    <location>
        <begin position="256"/>
        <end position="327"/>
    </location>
</feature>
<protein>
    <recommendedName>
        <fullName evidence="5">dolichyl-phosphate-mannose--protein mannosyltransferase</fullName>
        <ecNumber evidence="5">2.4.1.109</ecNumber>
    </recommendedName>
</protein>
<dbReference type="Pfam" id="PF14559">
    <property type="entry name" value="TPR_19"/>
    <property type="match status" value="2"/>
</dbReference>
<feature type="repeat" description="TPR" evidence="13">
    <location>
        <begin position="528"/>
        <end position="561"/>
    </location>
</feature>
<feature type="transmembrane region" description="Helical" evidence="14">
    <location>
        <begin position="320"/>
        <end position="339"/>
    </location>
</feature>
<keyword evidence="8" id="KW-0677">Repeat</keyword>
<keyword evidence="9 13" id="KW-0802">TPR repeat</keyword>
<keyword evidence="12 14" id="KW-0472">Membrane</keyword>
<dbReference type="EC" id="2.4.1.109" evidence="5"/>
<feature type="transmembrane region" description="Helical" evidence="14">
    <location>
        <begin position="88"/>
        <end position="106"/>
    </location>
</feature>
<evidence type="ECO:0000256" key="7">
    <source>
        <dbReference type="ARBA" id="ARBA00022692"/>
    </source>
</evidence>
<evidence type="ECO:0000256" key="10">
    <source>
        <dbReference type="ARBA" id="ARBA00022824"/>
    </source>
</evidence>
<feature type="repeat" description="TPR" evidence="13">
    <location>
        <begin position="562"/>
        <end position="595"/>
    </location>
</feature>
<dbReference type="InterPro" id="IPR011990">
    <property type="entry name" value="TPR-like_helical_dom_sf"/>
</dbReference>
<comment type="pathway">
    <text evidence="3">Protein modification; protein glycosylation.</text>
</comment>
<evidence type="ECO:0000256" key="13">
    <source>
        <dbReference type="PROSITE-ProRule" id="PRU00339"/>
    </source>
</evidence>
<dbReference type="SUPFAM" id="SSF48452">
    <property type="entry name" value="TPR-like"/>
    <property type="match status" value="2"/>
</dbReference>
<keyword evidence="6" id="KW-0808">Transferase</keyword>
<evidence type="ECO:0000313" key="16">
    <source>
        <dbReference type="EnsemblMetazoa" id="CLYHEMP002892.3"/>
    </source>
</evidence>
<evidence type="ECO:0000313" key="17">
    <source>
        <dbReference type="Proteomes" id="UP000594262"/>
    </source>
</evidence>
<evidence type="ECO:0000256" key="3">
    <source>
        <dbReference type="ARBA" id="ARBA00004922"/>
    </source>
</evidence>
<dbReference type="GO" id="GO:0005783">
    <property type="term" value="C:endoplasmic reticulum"/>
    <property type="evidence" value="ECO:0007669"/>
    <property type="project" value="UniProtKB-SubCell"/>
</dbReference>
<evidence type="ECO:0000256" key="4">
    <source>
        <dbReference type="ARBA" id="ARBA00007882"/>
    </source>
</evidence>
<dbReference type="InterPro" id="IPR013618">
    <property type="entry name" value="TMTC_DUF1736"/>
</dbReference>
<comment type="similarity">
    <text evidence="4">Belongs to the TMTC family.</text>
</comment>